<organism evidence="1 2">
    <name type="scientific">Streptomyces enissocaesilis</name>
    <dbReference type="NCBI Taxonomy" id="332589"/>
    <lineage>
        <taxon>Bacteria</taxon>
        <taxon>Bacillati</taxon>
        <taxon>Actinomycetota</taxon>
        <taxon>Actinomycetes</taxon>
        <taxon>Kitasatosporales</taxon>
        <taxon>Streptomycetaceae</taxon>
        <taxon>Streptomyces</taxon>
        <taxon>Streptomyces rochei group</taxon>
    </lineage>
</organism>
<comment type="caution">
    <text evidence="1">The sequence shown here is derived from an EMBL/GenBank/DDBJ whole genome shotgun (WGS) entry which is preliminary data.</text>
</comment>
<protein>
    <submittedName>
        <fullName evidence="1">Uncharacterized protein</fullName>
    </submittedName>
</protein>
<sequence length="90" mass="9644">MGELVAVSREDGTGCFYAIDPATNDLVGNVIPSDVHRGKWRASVIDPVRGVGFVCVTGTLEALVEHSQVGTDTFSCVNDALRAISRHRMV</sequence>
<dbReference type="EMBL" id="BAAAUD010000060">
    <property type="protein sequence ID" value="GAA2966958.1"/>
    <property type="molecule type" value="Genomic_DNA"/>
</dbReference>
<keyword evidence="2" id="KW-1185">Reference proteome</keyword>
<name>A0ABP6K785_9ACTN</name>
<evidence type="ECO:0000313" key="1">
    <source>
        <dbReference type="EMBL" id="GAA2966958.1"/>
    </source>
</evidence>
<gene>
    <name evidence="1" type="ORF">GCM10010446_60810</name>
</gene>
<accession>A0ABP6K785</accession>
<proteinExistence type="predicted"/>
<reference evidence="2" key="1">
    <citation type="journal article" date="2019" name="Int. J. Syst. Evol. Microbiol.">
        <title>The Global Catalogue of Microorganisms (GCM) 10K type strain sequencing project: providing services to taxonomists for standard genome sequencing and annotation.</title>
        <authorList>
            <consortium name="The Broad Institute Genomics Platform"/>
            <consortium name="The Broad Institute Genome Sequencing Center for Infectious Disease"/>
            <person name="Wu L."/>
            <person name="Ma J."/>
        </authorList>
    </citation>
    <scope>NUCLEOTIDE SEQUENCE [LARGE SCALE GENOMIC DNA]</scope>
    <source>
        <strain evidence="2">JCM 9088</strain>
    </source>
</reference>
<dbReference type="Proteomes" id="UP001500403">
    <property type="component" value="Unassembled WGS sequence"/>
</dbReference>
<evidence type="ECO:0000313" key="2">
    <source>
        <dbReference type="Proteomes" id="UP001500403"/>
    </source>
</evidence>